<dbReference type="AlphaFoldDB" id="A0A8S1NTI5"/>
<name>A0A8S1NTI5_PARPR</name>
<reference evidence="3" key="1">
    <citation type="submission" date="2021-01" db="EMBL/GenBank/DDBJ databases">
        <authorList>
            <consortium name="Genoscope - CEA"/>
            <person name="William W."/>
        </authorList>
    </citation>
    <scope>NUCLEOTIDE SEQUENCE</scope>
</reference>
<gene>
    <name evidence="3" type="ORF">PPRIM_AZ9-3.1.T0990044</name>
</gene>
<evidence type="ECO:0000313" key="3">
    <source>
        <dbReference type="EMBL" id="CAD8095592.1"/>
    </source>
</evidence>
<protein>
    <recommendedName>
        <fullName evidence="5">Transmembrane protein</fullName>
    </recommendedName>
</protein>
<evidence type="ECO:0000313" key="4">
    <source>
        <dbReference type="Proteomes" id="UP000688137"/>
    </source>
</evidence>
<feature type="transmembrane region" description="Helical" evidence="2">
    <location>
        <begin position="64"/>
        <end position="86"/>
    </location>
</feature>
<keyword evidence="2" id="KW-1133">Transmembrane helix</keyword>
<evidence type="ECO:0000256" key="1">
    <source>
        <dbReference type="SAM" id="MobiDB-lite"/>
    </source>
</evidence>
<feature type="compositionally biased region" description="Polar residues" evidence="1">
    <location>
        <begin position="1"/>
        <end position="11"/>
    </location>
</feature>
<evidence type="ECO:0008006" key="5">
    <source>
        <dbReference type="Google" id="ProtNLM"/>
    </source>
</evidence>
<sequence length="115" mass="13361">MQQGFLQQQNGYYDDVPQGKGESQEQKTTPLEWLAIVGLVLLTYMVIIFIWIVCMAGIHNNFEATVICFMVIFFCIYIPGIGYFWYQGLQVRQQLIQDFITKKLQENQLEIGGRV</sequence>
<dbReference type="Proteomes" id="UP000688137">
    <property type="component" value="Unassembled WGS sequence"/>
</dbReference>
<organism evidence="3 4">
    <name type="scientific">Paramecium primaurelia</name>
    <dbReference type="NCBI Taxonomy" id="5886"/>
    <lineage>
        <taxon>Eukaryota</taxon>
        <taxon>Sar</taxon>
        <taxon>Alveolata</taxon>
        <taxon>Ciliophora</taxon>
        <taxon>Intramacronucleata</taxon>
        <taxon>Oligohymenophorea</taxon>
        <taxon>Peniculida</taxon>
        <taxon>Parameciidae</taxon>
        <taxon>Paramecium</taxon>
    </lineage>
</organism>
<proteinExistence type="predicted"/>
<keyword evidence="2" id="KW-0472">Membrane</keyword>
<keyword evidence="4" id="KW-1185">Reference proteome</keyword>
<dbReference type="EMBL" id="CAJJDM010000102">
    <property type="protein sequence ID" value="CAD8095592.1"/>
    <property type="molecule type" value="Genomic_DNA"/>
</dbReference>
<feature type="region of interest" description="Disordered" evidence="1">
    <location>
        <begin position="1"/>
        <end position="26"/>
    </location>
</feature>
<keyword evidence="2" id="KW-0812">Transmembrane</keyword>
<feature type="transmembrane region" description="Helical" evidence="2">
    <location>
        <begin position="33"/>
        <end position="58"/>
    </location>
</feature>
<evidence type="ECO:0000256" key="2">
    <source>
        <dbReference type="SAM" id="Phobius"/>
    </source>
</evidence>
<accession>A0A8S1NTI5</accession>
<comment type="caution">
    <text evidence="3">The sequence shown here is derived from an EMBL/GenBank/DDBJ whole genome shotgun (WGS) entry which is preliminary data.</text>
</comment>